<evidence type="ECO:0000256" key="6">
    <source>
        <dbReference type="ARBA" id="ARBA00022801"/>
    </source>
</evidence>
<dbReference type="AlphaFoldDB" id="A0A852X3D2"/>
<dbReference type="InterPro" id="IPR036691">
    <property type="entry name" value="Endo/exonu/phosph_ase_sf"/>
</dbReference>
<evidence type="ECO:0000256" key="2">
    <source>
        <dbReference type="ARBA" id="ARBA00001946"/>
    </source>
</evidence>
<protein>
    <submittedName>
        <fullName evidence="10">Endonuclease/exonuclease/phosphatase family metal-dependent hydrolase</fullName>
    </submittedName>
</protein>
<feature type="domain" description="Endonuclease/exonuclease/phosphatase" evidence="9">
    <location>
        <begin position="6"/>
        <end position="211"/>
    </location>
</feature>
<comment type="cofactor">
    <cofactor evidence="2">
        <name>Mg(2+)</name>
        <dbReference type="ChEBI" id="CHEBI:18420"/>
    </cofactor>
</comment>
<evidence type="ECO:0000256" key="4">
    <source>
        <dbReference type="ARBA" id="ARBA00022723"/>
    </source>
</evidence>
<keyword evidence="5" id="KW-0227">DNA damage</keyword>
<dbReference type="GO" id="GO:0046872">
    <property type="term" value="F:metal ion binding"/>
    <property type="evidence" value="ECO:0007669"/>
    <property type="project" value="UniProtKB-KW"/>
</dbReference>
<dbReference type="InterPro" id="IPR051547">
    <property type="entry name" value="TDP2-like"/>
</dbReference>
<evidence type="ECO:0000256" key="3">
    <source>
        <dbReference type="ARBA" id="ARBA00022722"/>
    </source>
</evidence>
<dbReference type="Gene3D" id="3.60.10.10">
    <property type="entry name" value="Endonuclease/exonuclease/phosphatase"/>
    <property type="match status" value="1"/>
</dbReference>
<reference evidence="10 11" key="1">
    <citation type="submission" date="2020-07" db="EMBL/GenBank/DDBJ databases">
        <title>Sequencing the genomes of 1000 actinobacteria strains.</title>
        <authorList>
            <person name="Klenk H.-P."/>
        </authorList>
    </citation>
    <scope>NUCLEOTIDE SEQUENCE [LARGE SCALE GENOMIC DNA]</scope>
    <source>
        <strain evidence="10 11">DSM 24723</strain>
    </source>
</reference>
<dbReference type="PANTHER" id="PTHR15822:SF4">
    <property type="entry name" value="TYROSYL-DNA PHOSPHODIESTERASE 2"/>
    <property type="match status" value="1"/>
</dbReference>
<evidence type="ECO:0000256" key="8">
    <source>
        <dbReference type="ARBA" id="ARBA00023204"/>
    </source>
</evidence>
<dbReference type="Proteomes" id="UP000592181">
    <property type="component" value="Unassembled WGS sequence"/>
</dbReference>
<evidence type="ECO:0000256" key="1">
    <source>
        <dbReference type="ARBA" id="ARBA00001936"/>
    </source>
</evidence>
<keyword evidence="3" id="KW-0540">Nuclease</keyword>
<keyword evidence="6 10" id="KW-0378">Hydrolase</keyword>
<name>A0A852X3D2_9MICO</name>
<sequence>MSLRVVSYNVRALQDDVSALARTVRALDPDVLCLQEAPYVGPVGHRIAAFAERCHLVWSGREQRAGQTTLLTSLRTQVRQVRHHQLPTSSLRDRRGTAIAQVALVGGPEITVASVHLGLQPQQRTEHARRILELLGPGPAVVAGDLNEESDGPAWQLLAQRLAPVSPVQPTFPAATPRRSLDVVMATADLPAGPHDAVPLVEEDLVAGTDHLPVWADLTW</sequence>
<dbReference type="EMBL" id="JACBZX010000001">
    <property type="protein sequence ID" value="NYG37872.1"/>
    <property type="molecule type" value="Genomic_DNA"/>
</dbReference>
<comment type="cofactor">
    <cofactor evidence="1">
        <name>Mn(2+)</name>
        <dbReference type="ChEBI" id="CHEBI:29035"/>
    </cofactor>
</comment>
<gene>
    <name evidence="10" type="ORF">BJY28_002341</name>
</gene>
<keyword evidence="4" id="KW-0479">Metal-binding</keyword>
<dbReference type="InterPro" id="IPR005135">
    <property type="entry name" value="Endo/exonuclease/phosphatase"/>
</dbReference>
<keyword evidence="7" id="KW-0460">Magnesium</keyword>
<keyword evidence="11" id="KW-1185">Reference proteome</keyword>
<keyword evidence="8" id="KW-0234">DNA repair</keyword>
<comment type="caution">
    <text evidence="10">The sequence shown here is derived from an EMBL/GenBank/DDBJ whole genome shotgun (WGS) entry which is preliminary data.</text>
</comment>
<evidence type="ECO:0000313" key="11">
    <source>
        <dbReference type="Proteomes" id="UP000592181"/>
    </source>
</evidence>
<dbReference type="Pfam" id="PF03372">
    <property type="entry name" value="Exo_endo_phos"/>
    <property type="match status" value="1"/>
</dbReference>
<evidence type="ECO:0000256" key="7">
    <source>
        <dbReference type="ARBA" id="ARBA00022842"/>
    </source>
</evidence>
<dbReference type="GO" id="GO:0006281">
    <property type="term" value="P:DNA repair"/>
    <property type="evidence" value="ECO:0007669"/>
    <property type="project" value="UniProtKB-KW"/>
</dbReference>
<accession>A0A852X3D2</accession>
<dbReference type="SUPFAM" id="SSF56219">
    <property type="entry name" value="DNase I-like"/>
    <property type="match status" value="1"/>
</dbReference>
<evidence type="ECO:0000259" key="9">
    <source>
        <dbReference type="Pfam" id="PF03372"/>
    </source>
</evidence>
<organism evidence="10 11">
    <name type="scientific">Janibacter alkaliphilus</name>
    <dbReference type="NCBI Taxonomy" id="1069963"/>
    <lineage>
        <taxon>Bacteria</taxon>
        <taxon>Bacillati</taxon>
        <taxon>Actinomycetota</taxon>
        <taxon>Actinomycetes</taxon>
        <taxon>Micrococcales</taxon>
        <taxon>Intrasporangiaceae</taxon>
        <taxon>Janibacter</taxon>
    </lineage>
</organism>
<evidence type="ECO:0000256" key="5">
    <source>
        <dbReference type="ARBA" id="ARBA00022763"/>
    </source>
</evidence>
<keyword evidence="10" id="KW-0255">Endonuclease</keyword>
<dbReference type="PANTHER" id="PTHR15822">
    <property type="entry name" value="TRAF AND TNF RECEPTOR-ASSOCIATED PROTEIN"/>
    <property type="match status" value="1"/>
</dbReference>
<dbReference type="RefSeq" id="WP_179463172.1">
    <property type="nucleotide sequence ID" value="NZ_JACBZX010000001.1"/>
</dbReference>
<keyword evidence="10" id="KW-0269">Exonuclease</keyword>
<dbReference type="GO" id="GO:0004519">
    <property type="term" value="F:endonuclease activity"/>
    <property type="evidence" value="ECO:0007669"/>
    <property type="project" value="UniProtKB-KW"/>
</dbReference>
<proteinExistence type="predicted"/>
<evidence type="ECO:0000313" key="10">
    <source>
        <dbReference type="EMBL" id="NYG37872.1"/>
    </source>
</evidence>
<dbReference type="GO" id="GO:0004527">
    <property type="term" value="F:exonuclease activity"/>
    <property type="evidence" value="ECO:0007669"/>
    <property type="project" value="UniProtKB-KW"/>
</dbReference>